<keyword evidence="2" id="KW-1185">Reference proteome</keyword>
<reference evidence="1 2" key="1">
    <citation type="submission" date="2024-06" db="EMBL/GenBank/DDBJ databases">
        <title>The Natural Products Discovery Center: Release of the First 8490 Sequenced Strains for Exploring Actinobacteria Biosynthetic Diversity.</title>
        <authorList>
            <person name="Kalkreuter E."/>
            <person name="Kautsar S.A."/>
            <person name="Yang D."/>
            <person name="Bader C.D."/>
            <person name="Teijaro C.N."/>
            <person name="Fluegel L."/>
            <person name="Davis C.M."/>
            <person name="Simpson J.R."/>
            <person name="Lauterbach L."/>
            <person name="Steele A.D."/>
            <person name="Gui C."/>
            <person name="Meng S."/>
            <person name="Li G."/>
            <person name="Viehrig K."/>
            <person name="Ye F."/>
            <person name="Su P."/>
            <person name="Kiefer A.F."/>
            <person name="Nichols A."/>
            <person name="Cepeda A.J."/>
            <person name="Yan W."/>
            <person name="Fan B."/>
            <person name="Jiang Y."/>
            <person name="Adhikari A."/>
            <person name="Zheng C.-J."/>
            <person name="Schuster L."/>
            <person name="Cowan T.M."/>
            <person name="Smanski M.J."/>
            <person name="Chevrette M.G."/>
            <person name="De Carvalho L.P.S."/>
            <person name="Shen B."/>
        </authorList>
    </citation>
    <scope>NUCLEOTIDE SEQUENCE [LARGE SCALE GENOMIC DNA]</scope>
    <source>
        <strain evidence="1 2">NPDC046851</strain>
    </source>
</reference>
<dbReference type="EMBL" id="JBEYXT010000191">
    <property type="protein sequence ID" value="MEU6805253.1"/>
    <property type="molecule type" value="Genomic_DNA"/>
</dbReference>
<evidence type="ECO:0000313" key="2">
    <source>
        <dbReference type="Proteomes" id="UP001551189"/>
    </source>
</evidence>
<organism evidence="1 2">
    <name type="scientific">Streptomyces neyagawaensis</name>
    <dbReference type="NCBI Taxonomy" id="42238"/>
    <lineage>
        <taxon>Bacteria</taxon>
        <taxon>Bacillati</taxon>
        <taxon>Actinomycetota</taxon>
        <taxon>Actinomycetes</taxon>
        <taxon>Kitasatosporales</taxon>
        <taxon>Streptomycetaceae</taxon>
        <taxon>Streptomyces</taxon>
    </lineage>
</organism>
<name>A0ABV3B728_9ACTN</name>
<sequence>MPRNRPGALRAARRVRHRPFRWDTPSPDRIHGLSARTSLAVHRFEALSNHYYVFPGVTDRALRRYREFLTPPGRRPRYPFLEDCGCRGCSLLDVRHARDVLGAVLRGLPRRPRAELGRLVAALDAVYLDRTLPDPFADVRREWRPDVWWYRRLEGCRYAATGVV</sequence>
<evidence type="ECO:0000313" key="1">
    <source>
        <dbReference type="EMBL" id="MEU6805253.1"/>
    </source>
</evidence>
<gene>
    <name evidence="1" type="ORF">ABZ931_30265</name>
</gene>
<accession>A0ABV3B728</accession>
<protein>
    <submittedName>
        <fullName evidence="1">Uncharacterized protein</fullName>
    </submittedName>
</protein>
<comment type="caution">
    <text evidence="1">The sequence shown here is derived from an EMBL/GenBank/DDBJ whole genome shotgun (WGS) entry which is preliminary data.</text>
</comment>
<dbReference type="RefSeq" id="WP_359699630.1">
    <property type="nucleotide sequence ID" value="NZ_JBEYXT010000191.1"/>
</dbReference>
<dbReference type="Proteomes" id="UP001551189">
    <property type="component" value="Unassembled WGS sequence"/>
</dbReference>
<proteinExistence type="predicted"/>